<evidence type="ECO:0000256" key="4">
    <source>
        <dbReference type="ARBA" id="ARBA00022679"/>
    </source>
</evidence>
<comment type="subcellular location">
    <subcellularLocation>
        <location evidence="1 9">Cell membrane</location>
        <topology evidence="1 9">Multi-pass membrane protein</topology>
    </subcellularLocation>
</comment>
<keyword evidence="11" id="KW-0449">Lipoprotein</keyword>
<dbReference type="InterPro" id="IPR045378">
    <property type="entry name" value="LNT_N"/>
</dbReference>
<dbReference type="NCBIfam" id="TIGR00546">
    <property type="entry name" value="lnt"/>
    <property type="match status" value="1"/>
</dbReference>
<comment type="pathway">
    <text evidence="9">Protein modification; lipoprotein biosynthesis (N-acyl transfer).</text>
</comment>
<evidence type="ECO:0000256" key="3">
    <source>
        <dbReference type="ARBA" id="ARBA00022475"/>
    </source>
</evidence>
<keyword evidence="3 9" id="KW-1003">Cell membrane</keyword>
<dbReference type="CDD" id="cd07571">
    <property type="entry name" value="ALP_N-acyl_transferase"/>
    <property type="match status" value="1"/>
</dbReference>
<feature type="transmembrane region" description="Helical" evidence="9">
    <location>
        <begin position="137"/>
        <end position="159"/>
    </location>
</feature>
<dbReference type="InterPro" id="IPR036526">
    <property type="entry name" value="C-N_Hydrolase_sf"/>
</dbReference>
<dbReference type="GO" id="GO:0016410">
    <property type="term" value="F:N-acyltransferase activity"/>
    <property type="evidence" value="ECO:0007669"/>
    <property type="project" value="UniProtKB-UniRule"/>
</dbReference>
<comment type="similarity">
    <text evidence="2 9">Belongs to the CN hydrolase family. Apolipoprotein N-acyltransferase subfamily.</text>
</comment>
<dbReference type="AlphaFoldDB" id="A0A7T0G4T7"/>
<dbReference type="GO" id="GO:0005886">
    <property type="term" value="C:plasma membrane"/>
    <property type="evidence" value="ECO:0007669"/>
    <property type="project" value="UniProtKB-SubCell"/>
</dbReference>
<reference evidence="12" key="1">
    <citation type="submission" date="2020-02" db="EMBL/GenBank/DDBJ databases">
        <title>Genomic and physiological characterization of two novel Nitrospinaceae genera.</title>
        <authorList>
            <person name="Mueller A.J."/>
            <person name="Jung M.-Y."/>
            <person name="Strachan C.R."/>
            <person name="Herbold C.W."/>
            <person name="Kirkegaard R.H."/>
            <person name="Daims H."/>
        </authorList>
    </citation>
    <scope>NUCLEOTIDE SEQUENCE [LARGE SCALE GENOMIC DNA]</scope>
</reference>
<accession>A0A7T0G4T7</accession>
<organism evidence="11 12">
    <name type="scientific">Candidatus Nitrohelix vancouverensis</name>
    <dbReference type="NCBI Taxonomy" id="2705534"/>
    <lineage>
        <taxon>Bacteria</taxon>
        <taxon>Pseudomonadati</taxon>
        <taxon>Nitrospinota/Tectimicrobiota group</taxon>
        <taxon>Nitrospinota</taxon>
        <taxon>Nitrospinia</taxon>
        <taxon>Nitrospinales</taxon>
        <taxon>Nitrospinaceae</taxon>
        <taxon>Candidatus Nitrohelix</taxon>
    </lineage>
</organism>
<keyword evidence="6 9" id="KW-1133">Transmembrane helix</keyword>
<proteinExistence type="inferred from homology"/>
<name>A0A7T0G4T7_9BACT</name>
<evidence type="ECO:0000256" key="8">
    <source>
        <dbReference type="ARBA" id="ARBA00023315"/>
    </source>
</evidence>
<dbReference type="InterPro" id="IPR004563">
    <property type="entry name" value="Apolipo_AcylTrfase"/>
</dbReference>
<dbReference type="UniPathway" id="UPA00666"/>
<keyword evidence="4 9" id="KW-0808">Transferase</keyword>
<comment type="catalytic activity">
    <reaction evidence="9">
        <text>N-terminal S-1,2-diacyl-sn-glyceryl-L-cysteinyl-[lipoprotein] + a glycerophospholipid = N-acyl-S-1,2-diacyl-sn-glyceryl-L-cysteinyl-[lipoprotein] + a 2-acyl-sn-glycero-3-phospholipid + H(+)</text>
        <dbReference type="Rhea" id="RHEA:48228"/>
        <dbReference type="Rhea" id="RHEA-COMP:14681"/>
        <dbReference type="Rhea" id="RHEA-COMP:14684"/>
        <dbReference type="ChEBI" id="CHEBI:15378"/>
        <dbReference type="ChEBI" id="CHEBI:136912"/>
        <dbReference type="ChEBI" id="CHEBI:140656"/>
        <dbReference type="ChEBI" id="CHEBI:140657"/>
        <dbReference type="ChEBI" id="CHEBI:140660"/>
        <dbReference type="EC" id="2.3.1.269"/>
    </reaction>
</comment>
<dbReference type="Proteomes" id="UP000594464">
    <property type="component" value="Chromosome"/>
</dbReference>
<evidence type="ECO:0000256" key="5">
    <source>
        <dbReference type="ARBA" id="ARBA00022692"/>
    </source>
</evidence>
<feature type="transmembrane region" description="Helical" evidence="9">
    <location>
        <begin position="28"/>
        <end position="51"/>
    </location>
</feature>
<dbReference type="GO" id="GO:0042158">
    <property type="term" value="P:lipoprotein biosynthetic process"/>
    <property type="evidence" value="ECO:0007669"/>
    <property type="project" value="UniProtKB-UniRule"/>
</dbReference>
<comment type="caution">
    <text evidence="9">Lacks conserved residue(s) required for the propagation of feature annotation.</text>
</comment>
<dbReference type="Pfam" id="PF20154">
    <property type="entry name" value="LNT_N"/>
    <property type="match status" value="1"/>
</dbReference>
<dbReference type="PROSITE" id="PS50263">
    <property type="entry name" value="CN_HYDROLASE"/>
    <property type="match status" value="1"/>
</dbReference>
<keyword evidence="5 9" id="KW-0812">Transmembrane</keyword>
<dbReference type="EMBL" id="CP048620">
    <property type="protein sequence ID" value="QPJ66750.1"/>
    <property type="molecule type" value="Genomic_DNA"/>
</dbReference>
<dbReference type="EC" id="2.3.1.269" evidence="9"/>
<dbReference type="PANTHER" id="PTHR38686:SF1">
    <property type="entry name" value="APOLIPOPROTEIN N-ACYLTRANSFERASE"/>
    <property type="match status" value="1"/>
</dbReference>
<feature type="domain" description="CN hydrolase" evidence="10">
    <location>
        <begin position="177"/>
        <end position="420"/>
    </location>
</feature>
<evidence type="ECO:0000313" key="11">
    <source>
        <dbReference type="EMBL" id="QPJ66750.1"/>
    </source>
</evidence>
<comment type="function">
    <text evidence="9">Catalyzes the phospholipid dependent N-acylation of the N-terminal cysteine of apolipoprotein, the last step in lipoprotein maturation.</text>
</comment>
<dbReference type="KEGG" id="nva:G3M78_03170"/>
<dbReference type="PANTHER" id="PTHR38686">
    <property type="entry name" value="APOLIPOPROTEIN N-ACYLTRANSFERASE"/>
    <property type="match status" value="1"/>
</dbReference>
<evidence type="ECO:0000256" key="6">
    <source>
        <dbReference type="ARBA" id="ARBA00022989"/>
    </source>
</evidence>
<protein>
    <recommendedName>
        <fullName evidence="9">Apolipoprotein N-acyltransferase</fullName>
        <shortName evidence="9">ALP N-acyltransferase</shortName>
        <ecNumber evidence="9">2.3.1.269</ecNumber>
    </recommendedName>
</protein>
<evidence type="ECO:0000313" key="12">
    <source>
        <dbReference type="Proteomes" id="UP000594464"/>
    </source>
</evidence>
<dbReference type="HAMAP" id="MF_01148">
    <property type="entry name" value="Lnt"/>
    <property type="match status" value="1"/>
</dbReference>
<keyword evidence="7 9" id="KW-0472">Membrane</keyword>
<dbReference type="SUPFAM" id="SSF56317">
    <property type="entry name" value="Carbon-nitrogen hydrolase"/>
    <property type="match status" value="1"/>
</dbReference>
<evidence type="ECO:0000256" key="9">
    <source>
        <dbReference type="HAMAP-Rule" id="MF_01148"/>
    </source>
</evidence>
<sequence>MTCGFAFYFSGLEWVTNTIIHYGNLPVWLSYVVLALMAAYLSVFIGLFAYATTLWSRGNDFHFFLLAPLVWTSLDYFRSSFTPLAFSWLGLGYSQFNAPIIIQGAEYTGVFGLTWLIVYVNAAIFYAAQKAMARQKLLAFLGTAFLLPALWAGFGWQAYPATTTAMQEGPALRVALAQGNIDQSEKWNPAHQEKIMQVYQELTRAAALGKADLIVWPEAATPFYMGRDPGGSAQVLNLAKEANTALVVGSPYAEFKEGRRKLFNSAFYISAEGEALGRYDKMHLVPFGEYVPFASILFFVEKMVETIGNFGTGEEARVFDIKAERFGVSICYELIFPDLMRGFAANGAGFLVNITNDAWFGDSAAPYQHISMAALRAVENRMPIVRAANTGVSGVIDRNGAIRTTSQIFKKELIVASIRPNNGPRTFYTRYGDVFSWLCIASALGLALIFRQLERRI</sequence>
<feature type="transmembrane region" description="Helical" evidence="9">
    <location>
        <begin position="434"/>
        <end position="453"/>
    </location>
</feature>
<dbReference type="Pfam" id="PF00795">
    <property type="entry name" value="CN_hydrolase"/>
    <property type="match status" value="1"/>
</dbReference>
<evidence type="ECO:0000256" key="1">
    <source>
        <dbReference type="ARBA" id="ARBA00004651"/>
    </source>
</evidence>
<dbReference type="Gene3D" id="3.60.110.10">
    <property type="entry name" value="Carbon-nitrogen hydrolase"/>
    <property type="match status" value="1"/>
</dbReference>
<feature type="transmembrane region" description="Helical" evidence="9">
    <location>
        <begin position="109"/>
        <end position="128"/>
    </location>
</feature>
<evidence type="ECO:0000256" key="7">
    <source>
        <dbReference type="ARBA" id="ARBA00023136"/>
    </source>
</evidence>
<evidence type="ECO:0000256" key="2">
    <source>
        <dbReference type="ARBA" id="ARBA00010065"/>
    </source>
</evidence>
<evidence type="ECO:0000259" key="10">
    <source>
        <dbReference type="PROSITE" id="PS50263"/>
    </source>
</evidence>
<keyword evidence="8 9" id="KW-0012">Acyltransferase</keyword>
<gene>
    <name evidence="9 11" type="primary">lnt</name>
    <name evidence="11" type="ORF">G3M78_03170</name>
</gene>
<feature type="transmembrane region" description="Helical" evidence="9">
    <location>
        <begin position="63"/>
        <end position="89"/>
    </location>
</feature>
<dbReference type="InterPro" id="IPR003010">
    <property type="entry name" value="C-N_Hydrolase"/>
</dbReference>